<dbReference type="PANTHER" id="PTHR42872:SF3">
    <property type="entry name" value="PROTEIN-GLUTAMATE METHYLESTERASE_PROTEIN-GLUTAMINE GLUTAMINASE 1"/>
    <property type="match status" value="1"/>
</dbReference>
<dbReference type="SMART" id="SM00448">
    <property type="entry name" value="REC"/>
    <property type="match status" value="1"/>
</dbReference>
<dbReference type="InterPro" id="IPR008248">
    <property type="entry name" value="CheB-like"/>
</dbReference>
<dbReference type="NCBIfam" id="NF001965">
    <property type="entry name" value="PRK00742.1"/>
    <property type="match status" value="1"/>
</dbReference>
<comment type="catalytic activity">
    <reaction evidence="2 3">
        <text>[protein]-L-glutamate 5-O-methyl ester + H2O = L-glutamyl-[protein] + methanol + H(+)</text>
        <dbReference type="Rhea" id="RHEA:23236"/>
        <dbReference type="Rhea" id="RHEA-COMP:10208"/>
        <dbReference type="Rhea" id="RHEA-COMP:10311"/>
        <dbReference type="ChEBI" id="CHEBI:15377"/>
        <dbReference type="ChEBI" id="CHEBI:15378"/>
        <dbReference type="ChEBI" id="CHEBI:17790"/>
        <dbReference type="ChEBI" id="CHEBI:29973"/>
        <dbReference type="ChEBI" id="CHEBI:82795"/>
        <dbReference type="EC" id="3.1.1.61"/>
    </reaction>
</comment>
<dbReference type="PROSITE" id="PS50110">
    <property type="entry name" value="RESPONSE_REGULATORY"/>
    <property type="match status" value="1"/>
</dbReference>
<keyword evidence="3" id="KW-0963">Cytoplasm</keyword>
<comment type="domain">
    <text evidence="3">Contains a C-terminal catalytic domain, and an N-terminal region which modulates catalytic activity.</text>
</comment>
<dbReference type="CDD" id="cd17541">
    <property type="entry name" value="REC_CheB-like"/>
    <property type="match status" value="1"/>
</dbReference>
<dbReference type="InterPro" id="IPR035909">
    <property type="entry name" value="CheB_C"/>
</dbReference>
<accession>A0A5D4R7R4</accession>
<evidence type="ECO:0000259" key="6">
    <source>
        <dbReference type="PROSITE" id="PS50110"/>
    </source>
</evidence>
<evidence type="ECO:0000256" key="4">
    <source>
        <dbReference type="PROSITE-ProRule" id="PRU00050"/>
    </source>
</evidence>
<feature type="active site" evidence="3 4">
    <location>
        <position position="211"/>
    </location>
</feature>
<sequence>MGKINVLVVDDSAFMRKLISDFLSENEQINICGTAKDGEDALRKIEELKPDVVTMDVEMPKLNGLDALKRIMEVHPLPVVMLASATKEGAEKTMNSIQLGAADFISKPSGSISLDLFKIKQELAEKVIAASRISAAKLADKPLYGKNTIKLYENYSKIEPETFGPSLKPGSLPAADKLVCIGTSTGGPRALQKVFSKLPGTLDAPVLVVQHMPPGFTKSLADRLDLLSELCVKEAEHGELLKKGTAYIAPGGLHLTVQQTKAGLMAVLSEAAPVNGHRPSVDILFESASMIENCHKIAVILTGMGSDGTKGLSAIKSKGNASAIAESKDSAIVFGMPRTAIETGLVDKVANIEEIAEKIKSYV</sequence>
<feature type="active site" evidence="3 4">
    <location>
        <position position="307"/>
    </location>
</feature>
<comment type="function">
    <text evidence="3">Involved in chemotaxis. Part of a chemotaxis signal transduction system that modulates chemotaxis in response to various stimuli. Catalyzes the demethylation of specific methylglutamate residues introduced into the chemoreceptors (methyl-accepting chemotaxis proteins or MCP) by CheR. Also mediates the irreversible deamidation of specific glutamine residues to glutamic acid.</text>
</comment>
<proteinExistence type="inferred from homology"/>
<evidence type="ECO:0000256" key="5">
    <source>
        <dbReference type="PROSITE-ProRule" id="PRU00169"/>
    </source>
</evidence>
<comment type="catalytic activity">
    <reaction evidence="3">
        <text>L-glutaminyl-[protein] + H2O = L-glutamyl-[protein] + NH4(+)</text>
        <dbReference type="Rhea" id="RHEA:16441"/>
        <dbReference type="Rhea" id="RHEA-COMP:10207"/>
        <dbReference type="Rhea" id="RHEA-COMP:10208"/>
        <dbReference type="ChEBI" id="CHEBI:15377"/>
        <dbReference type="ChEBI" id="CHEBI:28938"/>
        <dbReference type="ChEBI" id="CHEBI:29973"/>
        <dbReference type="ChEBI" id="CHEBI:30011"/>
        <dbReference type="EC" id="3.5.1.44"/>
    </reaction>
</comment>
<dbReference type="CDD" id="cd16432">
    <property type="entry name" value="CheB_Rec"/>
    <property type="match status" value="1"/>
</dbReference>
<feature type="domain" description="CheB-type methylesterase" evidence="7">
    <location>
        <begin position="169"/>
        <end position="363"/>
    </location>
</feature>
<dbReference type="Gene3D" id="3.40.50.180">
    <property type="entry name" value="Methylesterase CheB, C-terminal domain"/>
    <property type="match status" value="1"/>
</dbReference>
<dbReference type="EMBL" id="VTER01000007">
    <property type="protein sequence ID" value="TYS46650.1"/>
    <property type="molecule type" value="Genomic_DNA"/>
</dbReference>
<dbReference type="GO" id="GO:0050568">
    <property type="term" value="F:protein-glutamine glutaminase activity"/>
    <property type="evidence" value="ECO:0007669"/>
    <property type="project" value="UniProtKB-UniRule"/>
</dbReference>
<dbReference type="GO" id="GO:0006935">
    <property type="term" value="P:chemotaxis"/>
    <property type="evidence" value="ECO:0007669"/>
    <property type="project" value="UniProtKB-UniRule"/>
</dbReference>
<feature type="active site" evidence="3 4">
    <location>
        <position position="184"/>
    </location>
</feature>
<dbReference type="PANTHER" id="PTHR42872">
    <property type="entry name" value="PROTEIN-GLUTAMATE METHYLESTERASE/PROTEIN-GLUTAMINE GLUTAMINASE"/>
    <property type="match status" value="1"/>
</dbReference>
<organism evidence="8 9">
    <name type="scientific">Bacillus infantis</name>
    <dbReference type="NCBI Taxonomy" id="324767"/>
    <lineage>
        <taxon>Bacteria</taxon>
        <taxon>Bacillati</taxon>
        <taxon>Bacillota</taxon>
        <taxon>Bacilli</taxon>
        <taxon>Bacillales</taxon>
        <taxon>Bacillaceae</taxon>
        <taxon>Bacillus</taxon>
    </lineage>
</organism>
<dbReference type="RefSeq" id="WP_148975413.1">
    <property type="nucleotide sequence ID" value="NZ_JBNIKT010000009.1"/>
</dbReference>
<keyword evidence="3 4" id="KW-0145">Chemotaxis</keyword>
<evidence type="ECO:0000256" key="1">
    <source>
        <dbReference type="ARBA" id="ARBA00022801"/>
    </source>
</evidence>
<feature type="domain" description="Response regulatory" evidence="6">
    <location>
        <begin position="5"/>
        <end position="122"/>
    </location>
</feature>
<comment type="similarity">
    <text evidence="3">Belongs to the CheB family.</text>
</comment>
<keyword evidence="1 3" id="KW-0378">Hydrolase</keyword>
<dbReference type="GO" id="GO:0000156">
    <property type="term" value="F:phosphorelay response regulator activity"/>
    <property type="evidence" value="ECO:0007669"/>
    <property type="project" value="InterPro"/>
</dbReference>
<dbReference type="PIRSF" id="PIRSF000876">
    <property type="entry name" value="RR_chemtxs_CheB"/>
    <property type="match status" value="1"/>
</dbReference>
<dbReference type="Gene3D" id="3.40.50.2300">
    <property type="match status" value="1"/>
</dbReference>
<comment type="caution">
    <text evidence="8">The sequence shown here is derived from an EMBL/GenBank/DDBJ whole genome shotgun (WGS) entry which is preliminary data.</text>
</comment>
<dbReference type="Proteomes" id="UP000322139">
    <property type="component" value="Unassembled WGS sequence"/>
</dbReference>
<dbReference type="AlphaFoldDB" id="A0A5D4R7R4"/>
<dbReference type="HAMAP" id="MF_00099">
    <property type="entry name" value="CheB_chemtxs"/>
    <property type="match status" value="1"/>
</dbReference>
<evidence type="ECO:0000313" key="8">
    <source>
        <dbReference type="EMBL" id="TYS46650.1"/>
    </source>
</evidence>
<reference evidence="8 9" key="1">
    <citation type="submission" date="2019-08" db="EMBL/GenBank/DDBJ databases">
        <title>Bacillus genomes from the desert of Cuatro Cienegas, Coahuila.</title>
        <authorList>
            <person name="Olmedo-Alvarez G."/>
        </authorList>
    </citation>
    <scope>NUCLEOTIDE SEQUENCE [LARGE SCALE GENOMIC DNA]</scope>
    <source>
        <strain evidence="8 9">CH446_14T</strain>
    </source>
</reference>
<name>A0A5D4R7R4_9BACI</name>
<evidence type="ECO:0000259" key="7">
    <source>
        <dbReference type="PROSITE" id="PS50122"/>
    </source>
</evidence>
<dbReference type="GO" id="GO:0005737">
    <property type="term" value="C:cytoplasm"/>
    <property type="evidence" value="ECO:0007669"/>
    <property type="project" value="UniProtKB-SubCell"/>
</dbReference>
<evidence type="ECO:0000256" key="3">
    <source>
        <dbReference type="HAMAP-Rule" id="MF_00099"/>
    </source>
</evidence>
<dbReference type="EC" id="3.1.1.61" evidence="3"/>
<evidence type="ECO:0000256" key="2">
    <source>
        <dbReference type="ARBA" id="ARBA00048267"/>
    </source>
</evidence>
<comment type="subcellular location">
    <subcellularLocation>
        <location evidence="3">Cytoplasm</location>
    </subcellularLocation>
</comment>
<dbReference type="SUPFAM" id="SSF52738">
    <property type="entry name" value="Methylesterase CheB, C-terminal domain"/>
    <property type="match status" value="1"/>
</dbReference>
<dbReference type="InterPro" id="IPR001789">
    <property type="entry name" value="Sig_transdc_resp-reg_receiver"/>
</dbReference>
<feature type="modified residue" description="4-aspartylphosphate" evidence="3 5">
    <location>
        <position position="56"/>
    </location>
</feature>
<gene>
    <name evidence="3" type="primary">cheB</name>
    <name evidence="8" type="ORF">FZD51_14325</name>
</gene>
<dbReference type="Pfam" id="PF00072">
    <property type="entry name" value="Response_reg"/>
    <property type="match status" value="1"/>
</dbReference>
<dbReference type="EC" id="3.5.1.44" evidence="3"/>
<protein>
    <recommendedName>
        <fullName evidence="3">Protein-glutamate methylesterase/protein-glutamine glutaminase</fullName>
        <ecNumber evidence="3">3.1.1.61</ecNumber>
        <ecNumber evidence="3">3.5.1.44</ecNumber>
    </recommendedName>
</protein>
<keyword evidence="3 5" id="KW-0597">Phosphoprotein</keyword>
<dbReference type="InterPro" id="IPR011006">
    <property type="entry name" value="CheY-like_superfamily"/>
</dbReference>
<dbReference type="Pfam" id="PF01339">
    <property type="entry name" value="CheB_methylest"/>
    <property type="match status" value="1"/>
</dbReference>
<dbReference type="GO" id="GO:0008984">
    <property type="term" value="F:protein-glutamate methylesterase activity"/>
    <property type="evidence" value="ECO:0007669"/>
    <property type="project" value="UniProtKB-UniRule"/>
</dbReference>
<comment type="PTM">
    <text evidence="3">Phosphorylated by CheA. Phosphorylation of the N-terminal regulatory domain activates the methylesterase activity.</text>
</comment>
<dbReference type="PROSITE" id="PS50122">
    <property type="entry name" value="CHEB"/>
    <property type="match status" value="1"/>
</dbReference>
<evidence type="ECO:0000313" key="9">
    <source>
        <dbReference type="Proteomes" id="UP000322139"/>
    </source>
</evidence>
<dbReference type="SUPFAM" id="SSF52172">
    <property type="entry name" value="CheY-like"/>
    <property type="match status" value="1"/>
</dbReference>
<dbReference type="InterPro" id="IPR000673">
    <property type="entry name" value="Sig_transdc_resp-reg_Me-estase"/>
</dbReference>